<gene>
    <name evidence="2" type="ORF">sr15246</name>
</gene>
<evidence type="ECO:0000313" key="3">
    <source>
        <dbReference type="Proteomes" id="UP000008867"/>
    </source>
</evidence>
<reference evidence="2 3" key="1">
    <citation type="journal article" date="2010" name="Science">
        <title>Pathogenicity determinants in smut fungi revealed by genome comparison.</title>
        <authorList>
            <person name="Schirawski J."/>
            <person name="Mannhaupt G."/>
            <person name="Muench K."/>
            <person name="Brefort T."/>
            <person name="Schipper K."/>
            <person name="Doehlemann G."/>
            <person name="Di Stasio M."/>
            <person name="Roessel N."/>
            <person name="Mendoza-Mendoza A."/>
            <person name="Pester D."/>
            <person name="Mueller O."/>
            <person name="Winterberg B."/>
            <person name="Meyer E."/>
            <person name="Ghareeb H."/>
            <person name="Wollenberg T."/>
            <person name="Muensterkoetter M."/>
            <person name="Wong P."/>
            <person name="Walter M."/>
            <person name="Stukenbrock E."/>
            <person name="Gueldener U."/>
            <person name="Kahmann R."/>
        </authorList>
    </citation>
    <scope>NUCLEOTIDE SEQUENCE [LARGE SCALE GENOMIC DNA]</scope>
    <source>
        <strain evidence="3">SRZ2</strain>
    </source>
</reference>
<feature type="compositionally biased region" description="Polar residues" evidence="1">
    <location>
        <begin position="569"/>
        <end position="591"/>
    </location>
</feature>
<dbReference type="PANTHER" id="PTHR48465:SF1">
    <property type="entry name" value="PROTEIN SSUH2 HOMOLOG"/>
    <property type="match status" value="1"/>
</dbReference>
<accession>E6ZPM0</accession>
<feature type="compositionally biased region" description="Polar residues" evidence="1">
    <location>
        <begin position="863"/>
        <end position="872"/>
    </location>
</feature>
<feature type="compositionally biased region" description="Basic and acidic residues" evidence="1">
    <location>
        <begin position="521"/>
        <end position="530"/>
    </location>
</feature>
<dbReference type="EMBL" id="FQ311435">
    <property type="protein sequence ID" value="CBQ69177.1"/>
    <property type="molecule type" value="Genomic_DNA"/>
</dbReference>
<feature type="compositionally biased region" description="Basic and acidic residues" evidence="1">
    <location>
        <begin position="106"/>
        <end position="118"/>
    </location>
</feature>
<dbReference type="CDD" id="cd10719">
    <property type="entry name" value="DnaJ_zf"/>
    <property type="match status" value="1"/>
</dbReference>
<feature type="region of interest" description="Disordered" evidence="1">
    <location>
        <begin position="566"/>
        <end position="596"/>
    </location>
</feature>
<name>E6ZPM0_SPORE</name>
<feature type="compositionally biased region" description="Low complexity" evidence="1">
    <location>
        <begin position="43"/>
        <end position="83"/>
    </location>
</feature>
<feature type="compositionally biased region" description="Polar residues" evidence="1">
    <location>
        <begin position="16"/>
        <end position="29"/>
    </location>
</feature>
<dbReference type="GO" id="GO:0031072">
    <property type="term" value="F:heat shock protein binding"/>
    <property type="evidence" value="ECO:0007669"/>
    <property type="project" value="InterPro"/>
</dbReference>
<feature type="region of interest" description="Disordered" evidence="1">
    <location>
        <begin position="274"/>
        <end position="399"/>
    </location>
</feature>
<dbReference type="Proteomes" id="UP000008867">
    <property type="component" value="Chromosome 14"/>
</dbReference>
<feature type="region of interest" description="Disordered" evidence="1">
    <location>
        <begin position="863"/>
        <end position="938"/>
    </location>
</feature>
<feature type="compositionally biased region" description="Polar residues" evidence="1">
    <location>
        <begin position="878"/>
        <end position="894"/>
    </location>
</feature>
<feature type="region of interest" description="Disordered" evidence="1">
    <location>
        <begin position="1"/>
        <end position="29"/>
    </location>
</feature>
<dbReference type="OrthoDB" id="3355217at2759"/>
<evidence type="ECO:0000313" key="2">
    <source>
        <dbReference type="EMBL" id="CBQ69177.1"/>
    </source>
</evidence>
<feature type="compositionally biased region" description="Polar residues" evidence="1">
    <location>
        <begin position="910"/>
        <end position="922"/>
    </location>
</feature>
<evidence type="ECO:0000256" key="1">
    <source>
        <dbReference type="SAM" id="MobiDB-lite"/>
    </source>
</evidence>
<dbReference type="HOGENOM" id="CLU_012292_0_0_1"/>
<dbReference type="PANTHER" id="PTHR48465">
    <property type="entry name" value="PROTEIN SSUH2 HOMOLOG"/>
    <property type="match status" value="1"/>
</dbReference>
<organism evidence="2 3">
    <name type="scientific">Sporisorium reilianum (strain SRZ2)</name>
    <name type="common">Maize head smut fungus</name>
    <dbReference type="NCBI Taxonomy" id="999809"/>
    <lineage>
        <taxon>Eukaryota</taxon>
        <taxon>Fungi</taxon>
        <taxon>Dikarya</taxon>
        <taxon>Basidiomycota</taxon>
        <taxon>Ustilaginomycotina</taxon>
        <taxon>Ustilaginomycetes</taxon>
        <taxon>Ustilaginales</taxon>
        <taxon>Ustilaginaceae</taxon>
        <taxon>Sporisorium</taxon>
    </lineage>
</organism>
<proteinExistence type="predicted"/>
<dbReference type="VEuPathDB" id="FungiDB:sr15246"/>
<dbReference type="GO" id="GO:0051082">
    <property type="term" value="F:unfolded protein binding"/>
    <property type="evidence" value="ECO:0007669"/>
    <property type="project" value="InterPro"/>
</dbReference>
<feature type="compositionally biased region" description="Low complexity" evidence="1">
    <location>
        <begin position="119"/>
        <end position="128"/>
    </location>
</feature>
<keyword evidence="3" id="KW-1185">Reference proteome</keyword>
<feature type="compositionally biased region" description="Basic and acidic residues" evidence="1">
    <location>
        <begin position="985"/>
        <end position="996"/>
    </location>
</feature>
<feature type="region of interest" description="Disordered" evidence="1">
    <location>
        <begin position="964"/>
        <end position="1015"/>
    </location>
</feature>
<sequence>MTMQTSQPQRPPRSALRSQSPQSPDSILALQSSALERLSKMNAAARVSAASYASSSSSQSPFHPSSTSASTSDISSAHTTSTSRPSGNKSTATLVERTDAGFPADSSHRGESNIDRSQKPSSSSRKPSLTPSNASLSDFEGYGAFFDDYYSPRGPSETLRSLPEPQVRDSGFQPLELDFLRDSAVDQGHNHDDDEDLRDLIAYKFPRSLGMNLDTFTRSSADHYAYSTEGYSDPNAQYDAKAVDDAHEAPSIEDSYAHLISRLSFAHDGVSINEERRRNHRRSYEQSAYYTEESTLKTSSSKDSPLAASLTSASSSSDAHDDELRTPPEPNFNGFEPSVDETKNPSTRHPSVPTSVQPSFHAQTPPSAPIKNDSPHLGSPFQPAQLRTQQSWQPGDHVDTSALFGRYDISNSSELELLSDDVTAQRSAAGKAKMTPRHSPPPQSIHGHERRGSSSAYAVVESNKPFTRLGPQDVVFSASTLPERHLSAADCIDIVVSRYPSICDAPVHQLGEDGLPLPPTKKQETSEEERQARREALQVKFCAKQRLSLIKAMVVMESRSASWKRIGPVNSNNKTVHASSEQQHQNETSPCLSGDVGRLPPMPSPWSMEVRHEQLDVAQIKGKSKKTIELASLRTNAQCVKCEGSGLGACLTCKAEQADECFWCNGTGREKMRAQARCRRCQGEGVLKCNTCHGSLKSQCGSCEGKGTGEYGFFVDVTVKRVEMPAVPISTLFPQFDPASTIFEPSYDEVKAAATLALWDSITKLTDARAQAVVSKGGKAKSKEMVPVMAACTWENSITHVVAVDVPQAAKFKKGATPALRPEGLHRKIPTKRRFFTVPTDADLRSVELSEAEVKQLGALSSSTGHTYQRGSVASAGSAHSPSPLASYNSSPAMSTVDLGGRPLLATPEQGGSVSGYSTPSRVPSPRSDMPPAKPAAKEFVHRPSPLSQLAVTTPPTSHLLAVPDSASATDDGQLGGDLYNNPPRRFDGQDYERPASPKGRRPSSGNILAKKLSSNILHKLGAHRGSV</sequence>
<feature type="region of interest" description="Disordered" evidence="1">
    <location>
        <begin position="510"/>
        <end position="530"/>
    </location>
</feature>
<feature type="region of interest" description="Disordered" evidence="1">
    <location>
        <begin position="43"/>
        <end position="135"/>
    </location>
</feature>
<feature type="compositionally biased region" description="Polar residues" evidence="1">
    <location>
        <begin position="344"/>
        <end position="365"/>
    </location>
</feature>
<dbReference type="eggNOG" id="ENOG502SW7Q">
    <property type="taxonomic scope" value="Eukaryota"/>
</dbReference>
<protein>
    <submittedName>
        <fullName evidence="2">Conserved hypothetical Ustilaginaceae-specific protein</fullName>
    </submittedName>
</protein>
<feature type="compositionally biased region" description="Low complexity" evidence="1">
    <location>
        <begin position="291"/>
        <end position="317"/>
    </location>
</feature>
<dbReference type="InterPro" id="IPR001305">
    <property type="entry name" value="HSP_DnaJ_Cys-rich_dom"/>
</dbReference>
<feature type="region of interest" description="Disordered" evidence="1">
    <location>
        <begin position="425"/>
        <end position="454"/>
    </location>
</feature>
<dbReference type="AlphaFoldDB" id="E6ZPM0"/>
<feature type="compositionally biased region" description="Polar residues" evidence="1">
    <location>
        <begin position="84"/>
        <end position="93"/>
    </location>
</feature>
<dbReference type="InterPro" id="IPR052789">
    <property type="entry name" value="SSUH2_homolog"/>
</dbReference>